<reference evidence="1" key="2">
    <citation type="submission" date="2020-11" db="EMBL/GenBank/DDBJ databases">
        <authorList>
            <person name="McCartney M.A."/>
            <person name="Auch B."/>
            <person name="Kono T."/>
            <person name="Mallez S."/>
            <person name="Becker A."/>
            <person name="Gohl D.M."/>
            <person name="Silverstein K.A.T."/>
            <person name="Koren S."/>
            <person name="Bechman K.B."/>
            <person name="Herman A."/>
            <person name="Abrahante J.E."/>
            <person name="Garbe J."/>
        </authorList>
    </citation>
    <scope>NUCLEOTIDE SEQUENCE</scope>
    <source>
        <strain evidence="1">Duluth1</strain>
        <tissue evidence="1">Whole animal</tissue>
    </source>
</reference>
<comment type="caution">
    <text evidence="1">The sequence shown here is derived from an EMBL/GenBank/DDBJ whole genome shotgun (WGS) entry which is preliminary data.</text>
</comment>
<dbReference type="EMBL" id="JAIWYP010000005">
    <property type="protein sequence ID" value="KAH3817099.1"/>
    <property type="molecule type" value="Genomic_DNA"/>
</dbReference>
<reference evidence="1" key="1">
    <citation type="journal article" date="2019" name="bioRxiv">
        <title>The Genome of the Zebra Mussel, Dreissena polymorpha: A Resource for Invasive Species Research.</title>
        <authorList>
            <person name="McCartney M.A."/>
            <person name="Auch B."/>
            <person name="Kono T."/>
            <person name="Mallez S."/>
            <person name="Zhang Y."/>
            <person name="Obille A."/>
            <person name="Becker A."/>
            <person name="Abrahante J.E."/>
            <person name="Garbe J."/>
            <person name="Badalamenti J.P."/>
            <person name="Herman A."/>
            <person name="Mangelson H."/>
            <person name="Liachko I."/>
            <person name="Sullivan S."/>
            <person name="Sone E.D."/>
            <person name="Koren S."/>
            <person name="Silverstein K.A.T."/>
            <person name="Beckman K.B."/>
            <person name="Gohl D.M."/>
        </authorList>
    </citation>
    <scope>NUCLEOTIDE SEQUENCE</scope>
    <source>
        <strain evidence="1">Duluth1</strain>
        <tissue evidence="1">Whole animal</tissue>
    </source>
</reference>
<evidence type="ECO:0000313" key="1">
    <source>
        <dbReference type="EMBL" id="KAH3817099.1"/>
    </source>
</evidence>
<dbReference type="AlphaFoldDB" id="A0A9D4JNN9"/>
<name>A0A9D4JNN9_DREPO</name>
<organism evidence="1 2">
    <name type="scientific">Dreissena polymorpha</name>
    <name type="common">Zebra mussel</name>
    <name type="synonym">Mytilus polymorpha</name>
    <dbReference type="NCBI Taxonomy" id="45954"/>
    <lineage>
        <taxon>Eukaryota</taxon>
        <taxon>Metazoa</taxon>
        <taxon>Spiralia</taxon>
        <taxon>Lophotrochozoa</taxon>
        <taxon>Mollusca</taxon>
        <taxon>Bivalvia</taxon>
        <taxon>Autobranchia</taxon>
        <taxon>Heteroconchia</taxon>
        <taxon>Euheterodonta</taxon>
        <taxon>Imparidentia</taxon>
        <taxon>Neoheterodontei</taxon>
        <taxon>Myida</taxon>
        <taxon>Dreissenoidea</taxon>
        <taxon>Dreissenidae</taxon>
        <taxon>Dreissena</taxon>
    </lineage>
</organism>
<keyword evidence="2" id="KW-1185">Reference proteome</keyword>
<accession>A0A9D4JNN9</accession>
<protein>
    <submittedName>
        <fullName evidence="1">Uncharacterized protein</fullName>
    </submittedName>
</protein>
<proteinExistence type="predicted"/>
<dbReference type="Proteomes" id="UP000828390">
    <property type="component" value="Unassembled WGS sequence"/>
</dbReference>
<sequence length="161" mass="17717">MNVINILAVAFAQFVIVNSGLERFLKNILPSLTADAGSFVLNGSQRNEFISISGLLITKSQTINIDIHHFDPKARSVIIVSVFRPYTANIAILCLMISGDVEPNPGPSTGVSTLRKQRKPKFPCPVCLKGVIATSKYVTCATCHSKNLYQMFWTRCITDLN</sequence>
<evidence type="ECO:0000313" key="2">
    <source>
        <dbReference type="Proteomes" id="UP000828390"/>
    </source>
</evidence>
<gene>
    <name evidence="1" type="ORF">DPMN_118628</name>
</gene>